<reference evidence="2 3" key="1">
    <citation type="submission" date="2024-03" db="EMBL/GenBank/DDBJ databases">
        <title>Novel species of the genus Variovorax.</title>
        <authorList>
            <person name="Liu Q."/>
            <person name="Xin Y.-H."/>
        </authorList>
    </citation>
    <scope>NUCLEOTIDE SEQUENCE [LARGE SCALE GENOMIC DNA]</scope>
    <source>
        <strain evidence="2 3">KACC 18901</strain>
    </source>
</reference>
<gene>
    <name evidence="2" type="ORF">WKW79_23900</name>
</gene>
<evidence type="ECO:0000313" key="2">
    <source>
        <dbReference type="EMBL" id="MEJ8857637.1"/>
    </source>
</evidence>
<evidence type="ECO:0000313" key="3">
    <source>
        <dbReference type="Proteomes" id="UP001367030"/>
    </source>
</evidence>
<dbReference type="Pfam" id="PF19077">
    <property type="entry name" value="Big_13"/>
    <property type="match status" value="6"/>
</dbReference>
<dbReference type="InterPro" id="IPR044016">
    <property type="entry name" value="Big_13"/>
</dbReference>
<evidence type="ECO:0000259" key="1">
    <source>
        <dbReference type="Pfam" id="PF19077"/>
    </source>
</evidence>
<accession>A0ABU8XCS4</accession>
<feature type="domain" description="Bacterial Ig-like" evidence="1">
    <location>
        <begin position="625"/>
        <end position="712"/>
    </location>
</feature>
<feature type="domain" description="Bacterial Ig-like" evidence="1">
    <location>
        <begin position="944"/>
        <end position="1046"/>
    </location>
</feature>
<name>A0ABU8XCS4_9BURK</name>
<feature type="domain" description="Bacterial Ig-like" evidence="1">
    <location>
        <begin position="438"/>
        <end position="520"/>
    </location>
</feature>
<feature type="domain" description="Bacterial Ig-like" evidence="1">
    <location>
        <begin position="722"/>
        <end position="824"/>
    </location>
</feature>
<feature type="domain" description="Bacterial Ig-like" evidence="1">
    <location>
        <begin position="523"/>
        <end position="604"/>
    </location>
</feature>
<dbReference type="Proteomes" id="UP001367030">
    <property type="component" value="Unassembled WGS sequence"/>
</dbReference>
<proteinExistence type="predicted"/>
<organism evidence="2 3">
    <name type="scientific">Variovorax robiniae</name>
    <dbReference type="NCBI Taxonomy" id="1836199"/>
    <lineage>
        <taxon>Bacteria</taxon>
        <taxon>Pseudomonadati</taxon>
        <taxon>Pseudomonadota</taxon>
        <taxon>Betaproteobacteria</taxon>
        <taxon>Burkholderiales</taxon>
        <taxon>Comamonadaceae</taxon>
        <taxon>Variovorax</taxon>
    </lineage>
</organism>
<dbReference type="RefSeq" id="WP_340337709.1">
    <property type="nucleotide sequence ID" value="NZ_JBBKZS010000012.1"/>
</dbReference>
<feature type="domain" description="Bacterial Ig-like" evidence="1">
    <location>
        <begin position="102"/>
        <end position="182"/>
    </location>
</feature>
<dbReference type="InterPro" id="IPR013783">
    <property type="entry name" value="Ig-like_fold"/>
</dbReference>
<sequence length="1319" mass="131552">MAQKEAADAPLAEGADADVKVAAVSDGSAATEEGKALASTDDGSAAATATGQDNYLNALYALPLLLLGAAGGGGGGGGGGAALPLVLSGAGGGGTPAKPLSAPTVTLAQDTGTSASDGITSNAALTLSAAPAGGIRYFVVDGGQPSLTYVAPLLDGSHTVQVIDIDAAGNSSTSTTLSFHLDRMAPGATSVALTSDTGVDGDRITSNGAISVGGIEPGAKVQYSIDGGASYSSDFTPVEGVNTVLVRQLDLAGNAGVATQLTFTLDTQAPSAPAVSLVSDTGVAGDGITRNGHLNVTGVESGARLQFSVDGGTTWSDNFSAVEGSNTVMVRQIDAAGNIGNASTSLDFTLDTTLATPTIALTNDTGASASDRITTDASLTLSEVPADATRTFTVDGGAASASYEAPTTWGLHTVVVTDTDAAGNVRSSSLTFTLGIALPTPTIALTNDTGESTSDLITSDASLTLSEVPADATRTFTVDGGAASASYVAPTDDGAHTVVVTDTDAAGNVTTASLTFTLDTTLDTPTIALADDTGASTSDRITSDASLTFSEVPADATRTFTVDGGAASASYVAPTSDGSHTVVVTDTDAAGNVRSTSLTFTLDQTATLSSAEIACASDDMAPVIDTVARGGVTNDSTITLDGTVNADFAAGDQIIIYDGAVPIGFATVNGDTWTFTTPALATEGLHSFTTAVVDSAGNVGPLSAEYSIVLDTIAPADPAAPVLDAASDLGFSASDNLTSDDTPAIHVTATLNDGETLYLYQDGVALAVASFTIPDGQSGPYLLDTCYTPASSLADGSYTFSTQVVDAAGNASAVVAGAPVVIDTVISTSLACITSVTDDVALQTGIVPDGGATNDNVLQLDGAIDAPLQAGERVAIYDGGTFLGYAAAGTGATAWTYTTPALAGEGTHSFTVNIVRDSGALGDYSDPYFVVLDTIAPANPAAPVLDAASDLGFSASDNLTSDDTPTIHVTATLNDGETLYLYQDGVAMAVACFTIPDGQSGPYLLETCYTPATGLADGSYTFSTQVVDAAGNASALIHGTPIVIDTAISTTLASITDASDDTGIFTGSVGYHTTEQPPFAHQGVTNDTTLALSGTTDAPLAPVEQVAIYDGSAFLGYATAGPACTWTYVADLSGDGTHAFTAVVTRDSGASGDVSDTLQVVLKTTTPEVSLDFHTGTGGSVIDVSGFDIHTLVDAQSGTATLDSFHLAGFNAAAITTNEVLAISGNFTGLDSAATVASDVNTELTANAGSFTSGANLVLLLQDLANPAESKVWRYQDGSNGGDADGMIQAGELTLLGEMTFAGGSSLESLLAENFKLQA</sequence>
<dbReference type="EMBL" id="JBBKZS010000012">
    <property type="protein sequence ID" value="MEJ8857637.1"/>
    <property type="molecule type" value="Genomic_DNA"/>
</dbReference>
<dbReference type="Gene3D" id="2.60.40.10">
    <property type="entry name" value="Immunoglobulins"/>
    <property type="match status" value="9"/>
</dbReference>
<comment type="caution">
    <text evidence="2">The sequence shown here is derived from an EMBL/GenBank/DDBJ whole genome shotgun (WGS) entry which is preliminary data.</text>
</comment>
<keyword evidence="3" id="KW-1185">Reference proteome</keyword>
<protein>
    <submittedName>
        <fullName evidence="2">Ig-like domain-containing protein</fullName>
    </submittedName>
</protein>